<dbReference type="EMBL" id="OY726395">
    <property type="protein sequence ID" value="CAJ1578691.1"/>
    <property type="molecule type" value="Genomic_DNA"/>
</dbReference>
<dbReference type="SUPFAM" id="SSF103473">
    <property type="entry name" value="MFS general substrate transporter"/>
    <property type="match status" value="1"/>
</dbReference>
<feature type="transmembrane region" description="Helical" evidence="1">
    <location>
        <begin position="392"/>
        <end position="412"/>
    </location>
</feature>
<reference evidence="2 3" key="1">
    <citation type="submission" date="2023-08" db="EMBL/GenBank/DDBJ databases">
        <authorList>
            <person name="Folkvardsen B D."/>
            <person name="Norman A."/>
        </authorList>
    </citation>
    <scope>NUCLEOTIDE SEQUENCE [LARGE SCALE GENOMIC DNA]</scope>
    <source>
        <strain evidence="2 3">Mu0050</strain>
    </source>
</reference>
<dbReference type="Proteomes" id="UP001190466">
    <property type="component" value="Chromosome"/>
</dbReference>
<accession>A0ABM9M864</accession>
<evidence type="ECO:0000313" key="3">
    <source>
        <dbReference type="Proteomes" id="UP001190466"/>
    </source>
</evidence>
<feature type="transmembrane region" description="Helical" evidence="1">
    <location>
        <begin position="241"/>
        <end position="263"/>
    </location>
</feature>
<feature type="transmembrane region" description="Helical" evidence="1">
    <location>
        <begin position="190"/>
        <end position="212"/>
    </location>
</feature>
<feature type="transmembrane region" description="Helical" evidence="1">
    <location>
        <begin position="299"/>
        <end position="321"/>
    </location>
</feature>
<evidence type="ECO:0000256" key="1">
    <source>
        <dbReference type="SAM" id="Phobius"/>
    </source>
</evidence>
<proteinExistence type="predicted"/>
<dbReference type="RefSeq" id="WP_316513680.1">
    <property type="nucleotide sequence ID" value="NZ_OY726395.1"/>
</dbReference>
<feature type="transmembrane region" description="Helical" evidence="1">
    <location>
        <begin position="159"/>
        <end position="178"/>
    </location>
</feature>
<sequence>MTAALDTALRPTASNAAAQQGRFGQLITHGTFYSAGTQLSNVAVVLPFLCAGRGMAWLAALLYPAYCIGKAVGNAASPCILHWSRGQRHLVVAGTVAAMAVLVSATAAVSTTGGTMPIALLLTSALLGLGSGLSNVAFNDIASGQLSDARRGDLLLGQSAAGSLLAAAVTLLVVPALIHGDAATQGMSLLWFGAAGLAAAGIAAVFVGPVRVPPTAIRQTLRSSMGDGVRAARSQPWFHRYALTQLVFVPVSLGSTFYSLRAAQGQDNLPVLIVVSSAALLVGSALWRAVYRAFGVRGMLVGSAAMSLTAAAGCLTAELLGLWSSGWVLAAVFLLATMANQAVYAASMNWVSLLAESCDRAALLGLGSAFIAVATCAIGAVVGDLALDHADALPVVLMLGLSVVALVIARNAPSANVVDRA</sequence>
<feature type="transmembrane region" description="Helical" evidence="1">
    <location>
        <begin position="269"/>
        <end position="287"/>
    </location>
</feature>
<dbReference type="Gene3D" id="1.20.1250.20">
    <property type="entry name" value="MFS general substrate transporter like domains"/>
    <property type="match status" value="1"/>
</dbReference>
<organism evidence="2 3">
    <name type="scientific">[Mycobacterium] wendilense</name>
    <dbReference type="NCBI Taxonomy" id="3064284"/>
    <lineage>
        <taxon>Bacteria</taxon>
        <taxon>Bacillati</taxon>
        <taxon>Actinomycetota</taxon>
        <taxon>Actinomycetes</taxon>
        <taxon>Mycobacteriales</taxon>
        <taxon>Mycobacteriaceae</taxon>
        <taxon>Mycolicibacter</taxon>
    </lineage>
</organism>
<dbReference type="InterPro" id="IPR036259">
    <property type="entry name" value="MFS_trans_sf"/>
</dbReference>
<keyword evidence="1" id="KW-1133">Transmembrane helix</keyword>
<keyword evidence="1" id="KW-0472">Membrane</keyword>
<keyword evidence="3" id="KW-1185">Reference proteome</keyword>
<feature type="transmembrane region" description="Helical" evidence="1">
    <location>
        <begin position="327"/>
        <end position="351"/>
    </location>
</feature>
<feature type="transmembrane region" description="Helical" evidence="1">
    <location>
        <begin position="363"/>
        <end position="386"/>
    </location>
</feature>
<gene>
    <name evidence="2" type="ORF">MU0050_000162</name>
</gene>
<feature type="transmembrane region" description="Helical" evidence="1">
    <location>
        <begin position="116"/>
        <end position="138"/>
    </location>
</feature>
<name>A0ABM9M864_9MYCO</name>
<protein>
    <submittedName>
        <fullName evidence="2">MFS transporter</fullName>
    </submittedName>
</protein>
<feature type="transmembrane region" description="Helical" evidence="1">
    <location>
        <begin position="90"/>
        <end position="110"/>
    </location>
</feature>
<keyword evidence="1" id="KW-0812">Transmembrane</keyword>
<evidence type="ECO:0000313" key="2">
    <source>
        <dbReference type="EMBL" id="CAJ1578691.1"/>
    </source>
</evidence>